<evidence type="ECO:0000256" key="5">
    <source>
        <dbReference type="HAMAP-Rule" id="MF_01804"/>
    </source>
</evidence>
<reference evidence="6 7" key="1">
    <citation type="submission" date="2016-02" db="EMBL/GenBank/DDBJ databases">
        <title>Genome sequence of Clostridium thermobutyricum DSM 4928.</title>
        <authorList>
            <person name="Poehlein A."/>
            <person name="Daniel R."/>
        </authorList>
    </citation>
    <scope>NUCLEOTIDE SEQUENCE [LARGE SCALE GENOMIC DNA]</scope>
    <source>
        <strain evidence="6 7">DSM 4928</strain>
    </source>
</reference>
<dbReference type="AlphaFoldDB" id="A0A1V4SSN3"/>
<comment type="function">
    <text evidence="5">Participates in chromosomal partition during cell division. May act via the formation of a condensin-like complex containing Smc and ScpA that pull DNA away from mid-cell into both cell halves.</text>
</comment>
<proteinExistence type="inferred from homology"/>
<evidence type="ECO:0000313" key="7">
    <source>
        <dbReference type="Proteomes" id="UP000191448"/>
    </source>
</evidence>
<dbReference type="HAMAP" id="MF_01804">
    <property type="entry name" value="ScpB"/>
    <property type="match status" value="1"/>
</dbReference>
<evidence type="ECO:0000256" key="2">
    <source>
        <dbReference type="ARBA" id="ARBA00022618"/>
    </source>
</evidence>
<protein>
    <recommendedName>
        <fullName evidence="5">Segregation and condensation protein B</fullName>
    </recommendedName>
</protein>
<sequence>MNKLNINQFEFDEVSKKNIYKAAIEAMLFVSGEPLSLRDIAVNLEVTPKFAEELLGEVMLDYEINNRGIKLILINGMYQLVTKGEYSEYIERLLNKNRRQSLSQASLESLSIIAYKQPITRVDIDEIRGVKSDSAIQRLIERELVAEVGRLEVIGRPILYGTTDEFLRQFGLSGLDELPSLDLFSVEDEKIEEENIFEDDILEDDILEDDE</sequence>
<name>A0A1V4SSN3_9CLOT</name>
<comment type="subcellular location">
    <subcellularLocation>
        <location evidence="5">Cytoplasm</location>
    </subcellularLocation>
    <text evidence="5">Associated with two foci at the outer edges of the nucleoid region in young cells, and at four foci within both cell halves in older cells.</text>
</comment>
<organism evidence="6 7">
    <name type="scientific">Clostridium thermobutyricum DSM 4928</name>
    <dbReference type="NCBI Taxonomy" id="1121339"/>
    <lineage>
        <taxon>Bacteria</taxon>
        <taxon>Bacillati</taxon>
        <taxon>Bacillota</taxon>
        <taxon>Clostridia</taxon>
        <taxon>Eubacteriales</taxon>
        <taxon>Clostridiaceae</taxon>
        <taxon>Clostridium</taxon>
    </lineage>
</organism>
<dbReference type="EMBL" id="LTAY01000064">
    <property type="protein sequence ID" value="OPX46890.1"/>
    <property type="molecule type" value="Genomic_DNA"/>
</dbReference>
<keyword evidence="3 5" id="KW-0159">Chromosome partition</keyword>
<dbReference type="RefSeq" id="WP_080023716.1">
    <property type="nucleotide sequence ID" value="NZ_LTAY01000064.1"/>
</dbReference>
<evidence type="ECO:0000313" key="6">
    <source>
        <dbReference type="EMBL" id="OPX46890.1"/>
    </source>
</evidence>
<keyword evidence="2 5" id="KW-0132">Cell division</keyword>
<dbReference type="GO" id="GO:0006260">
    <property type="term" value="P:DNA replication"/>
    <property type="evidence" value="ECO:0007669"/>
    <property type="project" value="UniProtKB-UniRule"/>
</dbReference>
<keyword evidence="1 5" id="KW-0963">Cytoplasm</keyword>
<dbReference type="GO" id="GO:0051301">
    <property type="term" value="P:cell division"/>
    <property type="evidence" value="ECO:0007669"/>
    <property type="project" value="UniProtKB-KW"/>
</dbReference>
<dbReference type="GO" id="GO:0005737">
    <property type="term" value="C:cytoplasm"/>
    <property type="evidence" value="ECO:0007669"/>
    <property type="project" value="UniProtKB-SubCell"/>
</dbReference>
<accession>A0A1V4SSN3</accession>
<evidence type="ECO:0000256" key="3">
    <source>
        <dbReference type="ARBA" id="ARBA00022829"/>
    </source>
</evidence>
<dbReference type="Proteomes" id="UP000191448">
    <property type="component" value="Unassembled WGS sequence"/>
</dbReference>
<dbReference type="PIRSF" id="PIRSF019345">
    <property type="entry name" value="ScpB"/>
    <property type="match status" value="1"/>
</dbReference>
<dbReference type="NCBIfam" id="TIGR00281">
    <property type="entry name" value="SMC-Scp complex subunit ScpB"/>
    <property type="match status" value="1"/>
</dbReference>
<gene>
    <name evidence="5 6" type="primary">scpB</name>
    <name evidence="6" type="ORF">CLTHE_24440</name>
</gene>
<comment type="subunit">
    <text evidence="5">Homodimer. Homodimerization may be required to stabilize the binding of ScpA to the Smc head domains. Component of a cohesin-like complex composed of ScpA, ScpB and the Smc homodimer, in which ScpA and ScpB bind to the head domain of Smc. The presence of the three proteins is required for the association of the complex with DNA.</text>
</comment>
<evidence type="ECO:0000256" key="1">
    <source>
        <dbReference type="ARBA" id="ARBA00022490"/>
    </source>
</evidence>
<dbReference type="OrthoDB" id="9806226at2"/>
<dbReference type="PANTHER" id="PTHR34298:SF2">
    <property type="entry name" value="SEGREGATION AND CONDENSATION PROTEIN B"/>
    <property type="match status" value="1"/>
</dbReference>
<dbReference type="InterPro" id="IPR036388">
    <property type="entry name" value="WH-like_DNA-bd_sf"/>
</dbReference>
<dbReference type="Gene3D" id="1.10.10.10">
    <property type="entry name" value="Winged helix-like DNA-binding domain superfamily/Winged helix DNA-binding domain"/>
    <property type="match status" value="2"/>
</dbReference>
<dbReference type="InterPro" id="IPR036390">
    <property type="entry name" value="WH_DNA-bd_sf"/>
</dbReference>
<dbReference type="Pfam" id="PF04079">
    <property type="entry name" value="SMC_ScpB"/>
    <property type="match status" value="1"/>
</dbReference>
<comment type="similarity">
    <text evidence="5">Belongs to the ScpB family.</text>
</comment>
<comment type="caution">
    <text evidence="6">The sequence shown here is derived from an EMBL/GenBank/DDBJ whole genome shotgun (WGS) entry which is preliminary data.</text>
</comment>
<keyword evidence="4 5" id="KW-0131">Cell cycle</keyword>
<evidence type="ECO:0000256" key="4">
    <source>
        <dbReference type="ARBA" id="ARBA00023306"/>
    </source>
</evidence>
<dbReference type="PANTHER" id="PTHR34298">
    <property type="entry name" value="SEGREGATION AND CONDENSATION PROTEIN B"/>
    <property type="match status" value="1"/>
</dbReference>
<dbReference type="InterPro" id="IPR005234">
    <property type="entry name" value="ScpB_csome_segregation"/>
</dbReference>
<dbReference type="GO" id="GO:0051304">
    <property type="term" value="P:chromosome separation"/>
    <property type="evidence" value="ECO:0007669"/>
    <property type="project" value="InterPro"/>
</dbReference>
<dbReference type="SUPFAM" id="SSF46785">
    <property type="entry name" value="Winged helix' DNA-binding domain"/>
    <property type="match status" value="2"/>
</dbReference>